<accession>A0ABQ4SPB4</accession>
<dbReference type="Proteomes" id="UP001055153">
    <property type="component" value="Unassembled WGS sequence"/>
</dbReference>
<evidence type="ECO:0000313" key="2">
    <source>
        <dbReference type="Proteomes" id="UP001055153"/>
    </source>
</evidence>
<sequence length="75" mass="8272">MRQAAPPASLNGLDRANAETRSLIVQNWVLVQLTRACLSRSLEALAISRELLRQPLYEARTGRIRPRAGAPDPPP</sequence>
<reference evidence="1" key="1">
    <citation type="journal article" date="2021" name="Front. Microbiol.">
        <title>Comprehensive Comparative Genomics and Phenotyping of Methylobacterium Species.</title>
        <authorList>
            <person name="Alessa O."/>
            <person name="Ogura Y."/>
            <person name="Fujitani Y."/>
            <person name="Takami H."/>
            <person name="Hayashi T."/>
            <person name="Sahin N."/>
            <person name="Tani A."/>
        </authorList>
    </citation>
    <scope>NUCLEOTIDE SEQUENCE</scope>
    <source>
        <strain evidence="1">DSM 17168</strain>
    </source>
</reference>
<comment type="caution">
    <text evidence="1">The sequence shown here is derived from an EMBL/GenBank/DDBJ whole genome shotgun (WGS) entry which is preliminary data.</text>
</comment>
<evidence type="ECO:0000313" key="1">
    <source>
        <dbReference type="EMBL" id="GJE03516.1"/>
    </source>
</evidence>
<protein>
    <submittedName>
        <fullName evidence="1">Uncharacterized protein</fullName>
    </submittedName>
</protein>
<organism evidence="1 2">
    <name type="scientific">Methylobacterium isbiliense</name>
    <dbReference type="NCBI Taxonomy" id="315478"/>
    <lineage>
        <taxon>Bacteria</taxon>
        <taxon>Pseudomonadati</taxon>
        <taxon>Pseudomonadota</taxon>
        <taxon>Alphaproteobacteria</taxon>
        <taxon>Hyphomicrobiales</taxon>
        <taxon>Methylobacteriaceae</taxon>
        <taxon>Methylobacterium</taxon>
    </lineage>
</organism>
<reference evidence="1" key="2">
    <citation type="submission" date="2021-08" db="EMBL/GenBank/DDBJ databases">
        <authorList>
            <person name="Tani A."/>
            <person name="Ola A."/>
            <person name="Ogura Y."/>
            <person name="Katsura K."/>
            <person name="Hayashi T."/>
        </authorList>
    </citation>
    <scope>NUCLEOTIDE SEQUENCE</scope>
    <source>
        <strain evidence="1">DSM 17168</strain>
    </source>
</reference>
<dbReference type="EMBL" id="BPQQ01000081">
    <property type="protein sequence ID" value="GJE03516.1"/>
    <property type="molecule type" value="Genomic_DNA"/>
</dbReference>
<gene>
    <name evidence="1" type="ORF">GMJLKIPL_5473</name>
</gene>
<proteinExistence type="predicted"/>
<keyword evidence="2" id="KW-1185">Reference proteome</keyword>
<name>A0ABQ4SPB4_9HYPH</name>
<dbReference type="RefSeq" id="WP_238240907.1">
    <property type="nucleotide sequence ID" value="NZ_BPQQ01000081.1"/>
</dbReference>